<proteinExistence type="predicted"/>
<evidence type="ECO:0000256" key="6">
    <source>
        <dbReference type="ARBA" id="ARBA00023136"/>
    </source>
</evidence>
<keyword evidence="11" id="KW-1185">Reference proteome</keyword>
<dbReference type="SUPFAM" id="SSF103473">
    <property type="entry name" value="MFS general substrate transporter"/>
    <property type="match status" value="2"/>
</dbReference>
<evidence type="ECO:0000256" key="2">
    <source>
        <dbReference type="ARBA" id="ARBA00022448"/>
    </source>
</evidence>
<dbReference type="Proteomes" id="UP001440984">
    <property type="component" value="Unassembled WGS sequence"/>
</dbReference>
<keyword evidence="6 8" id="KW-0472">Membrane</keyword>
<keyword evidence="5 8" id="KW-1133">Transmembrane helix</keyword>
<feature type="transmembrane region" description="Helical" evidence="8">
    <location>
        <begin position="387"/>
        <end position="405"/>
    </location>
</feature>
<dbReference type="InterPro" id="IPR020846">
    <property type="entry name" value="MFS_dom"/>
</dbReference>
<feature type="transmembrane region" description="Helical" evidence="8">
    <location>
        <begin position="331"/>
        <end position="350"/>
    </location>
</feature>
<feature type="transmembrane region" description="Helical" evidence="8">
    <location>
        <begin position="532"/>
        <end position="552"/>
    </location>
</feature>
<feature type="transmembrane region" description="Helical" evidence="8">
    <location>
        <begin position="217"/>
        <end position="238"/>
    </location>
</feature>
<reference evidence="10 11" key="1">
    <citation type="submission" date="2024-05" db="EMBL/GenBank/DDBJ databases">
        <authorList>
            <person name="Zhao H."/>
            <person name="Xu Y."/>
            <person name="Lin S."/>
            <person name="Spain J.C."/>
            <person name="Zhou N.-Y."/>
        </authorList>
    </citation>
    <scope>NUCLEOTIDE SEQUENCE [LARGE SCALE GENOMIC DNA]</scope>
    <source>
        <strain evidence="10 11">NEAU-NG30</strain>
    </source>
</reference>
<feature type="domain" description="Major facilitator superfamily (MFS) profile" evidence="9">
    <location>
        <begin position="20"/>
        <end position="495"/>
    </location>
</feature>
<evidence type="ECO:0000259" key="9">
    <source>
        <dbReference type="PROSITE" id="PS50850"/>
    </source>
</evidence>
<keyword evidence="3" id="KW-1003">Cell membrane</keyword>
<feature type="transmembrane region" description="Helical" evidence="8">
    <location>
        <begin position="155"/>
        <end position="178"/>
    </location>
</feature>
<feature type="transmembrane region" description="Helical" evidence="8">
    <location>
        <begin position="291"/>
        <end position="319"/>
    </location>
</feature>
<dbReference type="EMBL" id="JBDZYD010000002">
    <property type="protein sequence ID" value="MEQ0558871.1"/>
    <property type="molecule type" value="Genomic_DNA"/>
</dbReference>
<dbReference type="InterPro" id="IPR036259">
    <property type="entry name" value="MFS_trans_sf"/>
</dbReference>
<evidence type="ECO:0000256" key="8">
    <source>
        <dbReference type="SAM" id="Phobius"/>
    </source>
</evidence>
<gene>
    <name evidence="10" type="ORF">ABJI51_07300</name>
</gene>
<feature type="transmembrane region" description="Helical" evidence="8">
    <location>
        <begin position="362"/>
        <end position="381"/>
    </location>
</feature>
<keyword evidence="2" id="KW-0813">Transport</keyword>
<dbReference type="PROSITE" id="PS50850">
    <property type="entry name" value="MFS"/>
    <property type="match status" value="1"/>
</dbReference>
<dbReference type="CDD" id="cd17321">
    <property type="entry name" value="MFS_MMR_MDR_like"/>
    <property type="match status" value="1"/>
</dbReference>
<feature type="region of interest" description="Disordered" evidence="7">
    <location>
        <begin position="568"/>
        <end position="587"/>
    </location>
</feature>
<evidence type="ECO:0000256" key="3">
    <source>
        <dbReference type="ARBA" id="ARBA00022475"/>
    </source>
</evidence>
<feature type="transmembrane region" description="Helical" evidence="8">
    <location>
        <begin position="434"/>
        <end position="455"/>
    </location>
</feature>
<evidence type="ECO:0000256" key="7">
    <source>
        <dbReference type="SAM" id="MobiDB-lite"/>
    </source>
</evidence>
<feature type="transmembrane region" description="Helical" evidence="8">
    <location>
        <begin position="250"/>
        <end position="270"/>
    </location>
</feature>
<evidence type="ECO:0000313" key="10">
    <source>
        <dbReference type="EMBL" id="MEQ0558871.1"/>
    </source>
</evidence>
<name>A0ABV0L998_9PSEU</name>
<feature type="transmembrane region" description="Helical" evidence="8">
    <location>
        <begin position="61"/>
        <end position="80"/>
    </location>
</feature>
<feature type="transmembrane region" description="Helical" evidence="8">
    <location>
        <begin position="92"/>
        <end position="112"/>
    </location>
</feature>
<dbReference type="PANTHER" id="PTHR42718">
    <property type="entry name" value="MAJOR FACILITATOR SUPERFAMILY MULTIDRUG TRANSPORTER MFSC"/>
    <property type="match status" value="1"/>
</dbReference>
<organism evidence="10 11">
    <name type="scientific">Amycolatopsis melonis</name>
    <dbReference type="NCBI Taxonomy" id="3156488"/>
    <lineage>
        <taxon>Bacteria</taxon>
        <taxon>Bacillati</taxon>
        <taxon>Actinomycetota</taxon>
        <taxon>Actinomycetes</taxon>
        <taxon>Pseudonocardiales</taxon>
        <taxon>Pseudonocardiaceae</taxon>
        <taxon>Amycolatopsis</taxon>
    </lineage>
</organism>
<sequence>MAERRTYSTAELGPRYKWIALSNTTLGMLIATINSSIVLIALPDIFKGIGINPLEPANTSYLLWMIMGFLVVTAVLVVSFGRLGDMYGRARMYNLGFAVFTVSSIMLAITWFDGDAAALWLIGWRIVQGVGGAFLMANSSAILTDAFPANQRGLALGMNGVAAIAGSFLGLVVGGVLAPVDWNLIFLVSVPFGVIGTVWAYLKLHDTGVRKHAKMDWWGNITFAVGLIAVLIGITYGIQPYGSSPTGWGSPFVLTCLIGGLAVLAAFVVIESKVDNPLFRLSLFRIRSFTWGNIANLTASLGRGGLQFILIIWLQGIWLPQHGYTFEQTPLWAGIYMLPMTVGFLVSAPASGMLSDRIGSRLLASGGLFITAVTFLLLILLPVNFAYWAFAAILLLNGIGMGMFASPNRAEVMNSLPADARGSGAGMMTTFQNAAMVLSIGFFFSLIIAGLSASLPSTMSQGLIAHGVPAASASQIANLPAVAVLFAAFLGYNPIQQLLGGQLSALPPDQASFLTGRSFFPNLISGPFQSGLAVAFGFAIVVCVIGAVASLLTKDARSVESVGEELAAVAGESGGGPGELVSPSRER</sequence>
<feature type="transmembrane region" description="Helical" evidence="8">
    <location>
        <begin position="184"/>
        <end position="205"/>
    </location>
</feature>
<keyword evidence="4 8" id="KW-0812">Transmembrane</keyword>
<evidence type="ECO:0000256" key="1">
    <source>
        <dbReference type="ARBA" id="ARBA00004651"/>
    </source>
</evidence>
<protein>
    <submittedName>
        <fullName evidence="10">MFS transporter</fullName>
    </submittedName>
</protein>
<evidence type="ECO:0000256" key="5">
    <source>
        <dbReference type="ARBA" id="ARBA00022989"/>
    </source>
</evidence>
<dbReference type="PANTHER" id="PTHR42718:SF46">
    <property type="entry name" value="BLR6921 PROTEIN"/>
    <property type="match status" value="1"/>
</dbReference>
<feature type="transmembrane region" description="Helical" evidence="8">
    <location>
        <begin position="20"/>
        <end position="41"/>
    </location>
</feature>
<comment type="caution">
    <text evidence="10">The sequence shown here is derived from an EMBL/GenBank/DDBJ whole genome shotgun (WGS) entry which is preliminary data.</text>
</comment>
<evidence type="ECO:0000313" key="11">
    <source>
        <dbReference type="Proteomes" id="UP001440984"/>
    </source>
</evidence>
<accession>A0ABV0L998</accession>
<dbReference type="RefSeq" id="WP_348948513.1">
    <property type="nucleotide sequence ID" value="NZ_JBDZYD010000002.1"/>
</dbReference>
<dbReference type="InterPro" id="IPR011701">
    <property type="entry name" value="MFS"/>
</dbReference>
<comment type="subcellular location">
    <subcellularLocation>
        <location evidence="1">Cell membrane</location>
        <topology evidence="1">Multi-pass membrane protein</topology>
    </subcellularLocation>
</comment>
<dbReference type="Gene3D" id="1.20.1250.20">
    <property type="entry name" value="MFS general substrate transporter like domains"/>
    <property type="match status" value="2"/>
</dbReference>
<evidence type="ECO:0000256" key="4">
    <source>
        <dbReference type="ARBA" id="ARBA00022692"/>
    </source>
</evidence>
<feature type="transmembrane region" description="Helical" evidence="8">
    <location>
        <begin position="118"/>
        <end position="143"/>
    </location>
</feature>
<dbReference type="Pfam" id="PF07690">
    <property type="entry name" value="MFS_1"/>
    <property type="match status" value="2"/>
</dbReference>